<accession>A0ACC2KSI3</accession>
<keyword evidence="2" id="KW-1185">Reference proteome</keyword>
<reference evidence="1 2" key="1">
    <citation type="journal article" date="2022" name="Hortic Res">
        <title>A haplotype resolved chromosomal level avocado genome allows analysis of novel avocado genes.</title>
        <authorList>
            <person name="Nath O."/>
            <person name="Fletcher S.J."/>
            <person name="Hayward A."/>
            <person name="Shaw L.M."/>
            <person name="Masouleh A.K."/>
            <person name="Furtado A."/>
            <person name="Henry R.J."/>
            <person name="Mitter N."/>
        </authorList>
    </citation>
    <scope>NUCLEOTIDE SEQUENCE [LARGE SCALE GENOMIC DNA]</scope>
    <source>
        <strain evidence="2">cv. Hass</strain>
    </source>
</reference>
<evidence type="ECO:0000313" key="2">
    <source>
        <dbReference type="Proteomes" id="UP001234297"/>
    </source>
</evidence>
<dbReference type="EMBL" id="CM056819">
    <property type="protein sequence ID" value="KAJ8624191.1"/>
    <property type="molecule type" value="Genomic_DNA"/>
</dbReference>
<proteinExistence type="predicted"/>
<evidence type="ECO:0000313" key="1">
    <source>
        <dbReference type="EMBL" id="KAJ8624191.1"/>
    </source>
</evidence>
<comment type="caution">
    <text evidence="1">The sequence shown here is derived from an EMBL/GenBank/DDBJ whole genome shotgun (WGS) entry which is preliminary data.</text>
</comment>
<protein>
    <submittedName>
        <fullName evidence="1">Uncharacterized protein</fullName>
    </submittedName>
</protein>
<dbReference type="Proteomes" id="UP001234297">
    <property type="component" value="Chromosome 11"/>
</dbReference>
<name>A0ACC2KSI3_PERAE</name>
<sequence>MQICRDLLTMSKGNMTIDDYLQRAKQYADGLAAFGQPMAESDIQQVILNVLDTSYNAIFTSLTTTLTDMPMEDFQAHLLAFESRIKSQNLVDQVTPLANIATKSSQGQGCGNSLNRGRNSNNRGRGRSNPRSGPRLHTGPCQICGRKNHTAGSC</sequence>
<gene>
    <name evidence="1" type="ORF">MRB53_032721</name>
</gene>
<organism evidence="1 2">
    <name type="scientific">Persea americana</name>
    <name type="common">Avocado</name>
    <dbReference type="NCBI Taxonomy" id="3435"/>
    <lineage>
        <taxon>Eukaryota</taxon>
        <taxon>Viridiplantae</taxon>
        <taxon>Streptophyta</taxon>
        <taxon>Embryophyta</taxon>
        <taxon>Tracheophyta</taxon>
        <taxon>Spermatophyta</taxon>
        <taxon>Magnoliopsida</taxon>
        <taxon>Magnoliidae</taxon>
        <taxon>Laurales</taxon>
        <taxon>Lauraceae</taxon>
        <taxon>Persea</taxon>
    </lineage>
</organism>